<comment type="caution">
    <text evidence="1">The sequence shown here is derived from an EMBL/GenBank/DDBJ whole genome shotgun (WGS) entry which is preliminary data.</text>
</comment>
<reference evidence="1" key="1">
    <citation type="journal article" date="2020" name="mSystems">
        <title>Genome- and Community-Level Interaction Insights into Carbon Utilization and Element Cycling Functions of Hydrothermarchaeota in Hydrothermal Sediment.</title>
        <authorList>
            <person name="Zhou Z."/>
            <person name="Liu Y."/>
            <person name="Xu W."/>
            <person name="Pan J."/>
            <person name="Luo Z.H."/>
            <person name="Li M."/>
        </authorList>
    </citation>
    <scope>NUCLEOTIDE SEQUENCE [LARGE SCALE GENOMIC DNA]</scope>
    <source>
        <strain evidence="1">SpSt-8</strain>
    </source>
</reference>
<dbReference type="EMBL" id="DTIB01000022">
    <property type="protein sequence ID" value="HGB24635.1"/>
    <property type="molecule type" value="Genomic_DNA"/>
</dbReference>
<proteinExistence type="predicted"/>
<organism evidence="1">
    <name type="scientific">Thermofilum pendens</name>
    <dbReference type="NCBI Taxonomy" id="2269"/>
    <lineage>
        <taxon>Archaea</taxon>
        <taxon>Thermoproteota</taxon>
        <taxon>Thermoprotei</taxon>
        <taxon>Thermofilales</taxon>
        <taxon>Thermofilaceae</taxon>
        <taxon>Thermofilum</taxon>
    </lineage>
</organism>
<gene>
    <name evidence="1" type="ORF">ENV88_01000</name>
</gene>
<protein>
    <submittedName>
        <fullName evidence="1">Uncharacterized protein</fullName>
    </submittedName>
</protein>
<dbReference type="AlphaFoldDB" id="A0A7C3SMJ4"/>
<evidence type="ECO:0000313" key="1">
    <source>
        <dbReference type="EMBL" id="HGB24635.1"/>
    </source>
</evidence>
<name>A0A7C3SMJ4_THEPE</name>
<accession>A0A7C3SMJ4</accession>
<sequence>MTSPARSCDGQGGDSRGVVRNYLVPSAAEALRDAGDRVMGPGSCDVTILHLEYEVLVSGALMSASNIVTPDAKGEAEARLRGEVRHR</sequence>